<evidence type="ECO:0000313" key="2">
    <source>
        <dbReference type="Proteomes" id="UP001234297"/>
    </source>
</evidence>
<keyword evidence="2" id="KW-1185">Reference proteome</keyword>
<proteinExistence type="predicted"/>
<organism evidence="1 2">
    <name type="scientific">Persea americana</name>
    <name type="common">Avocado</name>
    <dbReference type="NCBI Taxonomy" id="3435"/>
    <lineage>
        <taxon>Eukaryota</taxon>
        <taxon>Viridiplantae</taxon>
        <taxon>Streptophyta</taxon>
        <taxon>Embryophyta</taxon>
        <taxon>Tracheophyta</taxon>
        <taxon>Spermatophyta</taxon>
        <taxon>Magnoliopsida</taxon>
        <taxon>Magnoliidae</taxon>
        <taxon>Laurales</taxon>
        <taxon>Lauraceae</taxon>
        <taxon>Persea</taxon>
    </lineage>
</organism>
<dbReference type="Proteomes" id="UP001234297">
    <property type="component" value="Chromosome 7"/>
</dbReference>
<name>A0ACC2LEW8_PERAE</name>
<sequence length="425" mass="45651">MASSSLFPLLCLLFLSFSISSSKPIILPLKTQKIPSGSIPKPPNKLFFHHNVSLTASLSVGTPPQLVSMVLDTGSELSWLLCNTTSSSSSFDNRRSSSYSPTPCSSPTCTTKTRDFSIPPSCDSKRLCHVTLSYADASSSDGNLASDTFHVGNSATPATAFGCMDSAFSSATSDGGTAGLLGMNRGSLSFVTQLAITKFAYCISGLDPSGVLLLGSSDPLPGSTSNLSYTPLIKISDPLPYFDRVAYSVQLEGIRVSTKQLSLPKSVFEPDHTGAGQTMVDSGTEFTFLLGPVYKALKDEFIQQTRGLLKVLDEPNFVFQGAMDTCFRVSGRVPGLPDVVLVFRGAEMRVSGARLLYRVEGERRGVDDVYCFTFGNSDLVPMEAYIIGHHHQRDMWIEYDLQQSRVGFGSARCDLAAKALGVGLD</sequence>
<evidence type="ECO:0000313" key="1">
    <source>
        <dbReference type="EMBL" id="KAJ8631761.1"/>
    </source>
</evidence>
<reference evidence="1 2" key="1">
    <citation type="journal article" date="2022" name="Hortic Res">
        <title>A haplotype resolved chromosomal level avocado genome allows analysis of novel avocado genes.</title>
        <authorList>
            <person name="Nath O."/>
            <person name="Fletcher S.J."/>
            <person name="Hayward A."/>
            <person name="Shaw L.M."/>
            <person name="Masouleh A.K."/>
            <person name="Furtado A."/>
            <person name="Henry R.J."/>
            <person name="Mitter N."/>
        </authorList>
    </citation>
    <scope>NUCLEOTIDE SEQUENCE [LARGE SCALE GENOMIC DNA]</scope>
    <source>
        <strain evidence="2">cv. Hass</strain>
    </source>
</reference>
<accession>A0ACC2LEW8</accession>
<protein>
    <submittedName>
        <fullName evidence="1">Uncharacterized protein</fullName>
    </submittedName>
</protein>
<comment type="caution">
    <text evidence="1">The sequence shown here is derived from an EMBL/GenBank/DDBJ whole genome shotgun (WGS) entry which is preliminary data.</text>
</comment>
<dbReference type="EMBL" id="CM056815">
    <property type="protein sequence ID" value="KAJ8631761.1"/>
    <property type="molecule type" value="Genomic_DNA"/>
</dbReference>
<gene>
    <name evidence="1" type="ORF">MRB53_025084</name>
</gene>